<feature type="active site" evidence="3">
    <location>
        <position position="175"/>
    </location>
</feature>
<feature type="transmembrane region" description="Helical" evidence="4">
    <location>
        <begin position="102"/>
        <end position="126"/>
    </location>
</feature>
<protein>
    <recommendedName>
        <fullName evidence="2 4">Signal peptidase I</fullName>
        <ecNumber evidence="4">3.4.21.89</ecNumber>
    </recommendedName>
</protein>
<dbReference type="CDD" id="cd06530">
    <property type="entry name" value="S26_SPase_I"/>
    <property type="match status" value="1"/>
</dbReference>
<dbReference type="GO" id="GO:0004252">
    <property type="term" value="F:serine-type endopeptidase activity"/>
    <property type="evidence" value="ECO:0007669"/>
    <property type="project" value="InterPro"/>
</dbReference>
<comment type="subcellular location">
    <subcellularLocation>
        <location evidence="4">Membrane</location>
        <topology evidence="4">Multi-pass membrane protein</topology>
    </subcellularLocation>
</comment>
<dbReference type="InterPro" id="IPR036286">
    <property type="entry name" value="LexA/Signal_pep-like_sf"/>
</dbReference>
<dbReference type="PRINTS" id="PR00727">
    <property type="entry name" value="LEADERPTASE"/>
</dbReference>
<dbReference type="Pfam" id="PF10502">
    <property type="entry name" value="Peptidase_S26"/>
    <property type="match status" value="1"/>
</dbReference>
<evidence type="ECO:0000256" key="2">
    <source>
        <dbReference type="ARBA" id="ARBA00019232"/>
    </source>
</evidence>
<dbReference type="PANTHER" id="PTHR43390">
    <property type="entry name" value="SIGNAL PEPTIDASE I"/>
    <property type="match status" value="1"/>
</dbReference>
<accession>A6W1N2</accession>
<feature type="transmembrane region" description="Helical" evidence="4">
    <location>
        <begin position="63"/>
        <end position="82"/>
    </location>
</feature>
<keyword evidence="4" id="KW-0645">Protease</keyword>
<sequence length="272" mass="30621">MTERKQGVKKRSPILALVLSLISPGFGHVYAGDFKKGLWLFFIQVGGLFVLGKLGWLSTAYGIWLFIVFLLCLYSYAMFSAVRLALASKVYELKFYNRWYCYLVILALIIILAQTLISSRGALLGFELYRIPSSSMRPTLESGDYITVDTQDLSLKIGDVVVFRYPNNKQTLYAKRVVALGNDKVAIENGQVILNGKPELTASVSESFRRNKVSTYMAETMVPEGQVFVLGDWRDNSSDSRYWGTVAESDVIGKVTDIWFSKDISRLGIEVR</sequence>
<dbReference type="SUPFAM" id="SSF51306">
    <property type="entry name" value="LexA/Signal peptidase"/>
    <property type="match status" value="1"/>
</dbReference>
<name>A6W1N2_MARMS</name>
<dbReference type="OrthoDB" id="5986739at2"/>
<keyword evidence="4" id="KW-1133">Transmembrane helix</keyword>
<dbReference type="NCBIfam" id="TIGR02227">
    <property type="entry name" value="sigpep_I_bact"/>
    <property type="match status" value="1"/>
</dbReference>
<comment type="similarity">
    <text evidence="1 4">Belongs to the peptidase S26 family.</text>
</comment>
<dbReference type="EC" id="3.4.21.89" evidence="4"/>
<feature type="domain" description="Peptidase S26" evidence="5">
    <location>
        <begin position="111"/>
        <end position="259"/>
    </location>
</feature>
<dbReference type="AlphaFoldDB" id="A6W1N2"/>
<reference evidence="6" key="1">
    <citation type="submission" date="2007-06" db="EMBL/GenBank/DDBJ databases">
        <title>Complete sequence of Marinomonas sp. MWYL1.</title>
        <authorList>
            <consortium name="US DOE Joint Genome Institute"/>
            <person name="Copeland A."/>
            <person name="Lucas S."/>
            <person name="Lapidus A."/>
            <person name="Barry K."/>
            <person name="Glavina del Rio T."/>
            <person name="Dalin E."/>
            <person name="Tice H."/>
            <person name="Pitluck S."/>
            <person name="Kiss H."/>
            <person name="Brettin T."/>
            <person name="Bruce D."/>
            <person name="Detter J.C."/>
            <person name="Han C."/>
            <person name="Schmutz J."/>
            <person name="Larimer F."/>
            <person name="Land M."/>
            <person name="Hauser L."/>
            <person name="Kyrpides N."/>
            <person name="Kim E."/>
            <person name="Johnston A.W.B."/>
            <person name="Todd J.D."/>
            <person name="Rogers R."/>
            <person name="Wexler M."/>
            <person name="Bond P.L."/>
            <person name="Li Y."/>
            <person name="Richardson P."/>
        </authorList>
    </citation>
    <scope>NUCLEOTIDE SEQUENCE [LARGE SCALE GENOMIC DNA]</scope>
    <source>
        <strain evidence="6">MWYL1</strain>
    </source>
</reference>
<dbReference type="InterPro" id="IPR000223">
    <property type="entry name" value="Pept_S26A_signal_pept_1"/>
</dbReference>
<evidence type="ECO:0000256" key="3">
    <source>
        <dbReference type="PIRSR" id="PIRSR600223-1"/>
    </source>
</evidence>
<dbReference type="HOGENOM" id="CLU_079082_0_0_6"/>
<dbReference type="STRING" id="400668.Mmwyl1_3710"/>
<comment type="catalytic activity">
    <reaction evidence="4">
        <text>Cleavage of hydrophobic, N-terminal signal or leader sequences from secreted and periplasmic proteins.</text>
        <dbReference type="EC" id="3.4.21.89"/>
    </reaction>
</comment>
<dbReference type="GO" id="GO:0016020">
    <property type="term" value="C:membrane"/>
    <property type="evidence" value="ECO:0007669"/>
    <property type="project" value="UniProtKB-SubCell"/>
</dbReference>
<feature type="active site" evidence="3">
    <location>
        <position position="135"/>
    </location>
</feature>
<evidence type="ECO:0000256" key="1">
    <source>
        <dbReference type="ARBA" id="ARBA00009370"/>
    </source>
</evidence>
<evidence type="ECO:0000313" key="6">
    <source>
        <dbReference type="EMBL" id="ABR72611.1"/>
    </source>
</evidence>
<dbReference type="PANTHER" id="PTHR43390:SF1">
    <property type="entry name" value="CHLOROPLAST PROCESSING PEPTIDASE"/>
    <property type="match status" value="1"/>
</dbReference>
<dbReference type="eggNOG" id="COG0681">
    <property type="taxonomic scope" value="Bacteria"/>
</dbReference>
<proteinExistence type="inferred from homology"/>
<keyword evidence="4" id="KW-0472">Membrane</keyword>
<dbReference type="KEGG" id="mmw:Mmwyl1_3710"/>
<keyword evidence="4" id="KW-0812">Transmembrane</keyword>
<evidence type="ECO:0000256" key="4">
    <source>
        <dbReference type="RuleBase" id="RU362042"/>
    </source>
</evidence>
<dbReference type="EMBL" id="CP000749">
    <property type="protein sequence ID" value="ABR72611.1"/>
    <property type="molecule type" value="Genomic_DNA"/>
</dbReference>
<keyword evidence="4" id="KW-0378">Hydrolase</keyword>
<dbReference type="GO" id="GO:0006465">
    <property type="term" value="P:signal peptide processing"/>
    <property type="evidence" value="ECO:0007669"/>
    <property type="project" value="InterPro"/>
</dbReference>
<dbReference type="InterPro" id="IPR019533">
    <property type="entry name" value="Peptidase_S26"/>
</dbReference>
<organism evidence="6">
    <name type="scientific">Marinomonas sp. (strain MWYL1)</name>
    <dbReference type="NCBI Taxonomy" id="400668"/>
    <lineage>
        <taxon>Bacteria</taxon>
        <taxon>Pseudomonadati</taxon>
        <taxon>Pseudomonadota</taxon>
        <taxon>Gammaproteobacteria</taxon>
        <taxon>Oceanospirillales</taxon>
        <taxon>Oceanospirillaceae</taxon>
        <taxon>Marinomonas</taxon>
    </lineage>
</organism>
<dbReference type="MEROPS" id="S26.026"/>
<gene>
    <name evidence="6" type="ordered locus">Mmwyl1_3710</name>
</gene>
<dbReference type="GO" id="GO:0009003">
    <property type="term" value="F:signal peptidase activity"/>
    <property type="evidence" value="ECO:0007669"/>
    <property type="project" value="UniProtKB-EC"/>
</dbReference>
<dbReference type="Gene3D" id="2.10.109.10">
    <property type="entry name" value="Umud Fragment, subunit A"/>
    <property type="match status" value="1"/>
</dbReference>
<evidence type="ECO:0000259" key="5">
    <source>
        <dbReference type="Pfam" id="PF10502"/>
    </source>
</evidence>